<dbReference type="KEGG" id="glt:GlitD10_1930"/>
<keyword evidence="2" id="KW-1185">Reference proteome</keyword>
<evidence type="ECO:0000313" key="1">
    <source>
        <dbReference type="EMBL" id="APB34256.1"/>
    </source>
</evidence>
<dbReference type="AlphaFoldDB" id="A0A1J0AEB2"/>
<reference evidence="1 2" key="1">
    <citation type="submission" date="2016-10" db="EMBL/GenBank/DDBJ databases">
        <title>Description of Gloeomargarita lithophora gen. nov., sp. nov., a thylakoid-bearing basal-branching cyanobacterium with intracellular carbonates, and proposal for Gloeomargaritales ord. nov.</title>
        <authorList>
            <person name="Moreira D."/>
            <person name="Tavera R."/>
            <person name="Benzerara K."/>
            <person name="Skouri-Panet F."/>
            <person name="Couradeau E."/>
            <person name="Gerard E."/>
            <person name="Loussert C."/>
            <person name="Novelo E."/>
            <person name="Zivanovic Y."/>
            <person name="Lopez-Garcia P."/>
        </authorList>
    </citation>
    <scope>NUCLEOTIDE SEQUENCE [LARGE SCALE GENOMIC DNA]</scope>
    <source>
        <strain evidence="1 2">D10</strain>
    </source>
</reference>
<organism evidence="1 2">
    <name type="scientific">Gloeomargarita lithophora Alchichica-D10</name>
    <dbReference type="NCBI Taxonomy" id="1188229"/>
    <lineage>
        <taxon>Bacteria</taxon>
        <taxon>Bacillati</taxon>
        <taxon>Cyanobacteriota</taxon>
        <taxon>Cyanophyceae</taxon>
        <taxon>Gloeomargaritales</taxon>
        <taxon>Gloeomargaritaceae</taxon>
        <taxon>Gloeomargarita</taxon>
    </lineage>
</organism>
<proteinExistence type="predicted"/>
<dbReference type="STRING" id="1188229.GlitD10_1930"/>
<dbReference type="Proteomes" id="UP000180235">
    <property type="component" value="Chromosome"/>
</dbReference>
<gene>
    <name evidence="1" type="ORF">GlitD10_1930</name>
</gene>
<name>A0A1J0AEB2_9CYAN</name>
<sequence length="151" mass="17137">MLSAAIETCRICFLNRIKTDCIGKYSVFHDDGVWARGLSSLFCKYFSIESLGHKKRYVCAQIAWDCYIKNNPPAKTRGLNLQLFFNKVRKLTKQPFLHRFFPGVGTTHQGLPVKGHVNFPVLLPIGGHRKNGEVQVPIREAHLEAERTIGI</sequence>
<dbReference type="EMBL" id="CP017675">
    <property type="protein sequence ID" value="APB34256.1"/>
    <property type="molecule type" value="Genomic_DNA"/>
</dbReference>
<protein>
    <submittedName>
        <fullName evidence="1">Uncharacterized protein</fullName>
    </submittedName>
</protein>
<evidence type="ECO:0000313" key="2">
    <source>
        <dbReference type="Proteomes" id="UP000180235"/>
    </source>
</evidence>
<accession>A0A1J0AEB2</accession>